<proteinExistence type="predicted"/>
<accession>A0A364K032</accession>
<comment type="caution">
    <text evidence="1">The sequence shown here is derived from an EMBL/GenBank/DDBJ whole genome shotgun (WGS) entry which is preliminary data.</text>
</comment>
<reference evidence="1 2" key="1">
    <citation type="submission" date="2018-06" db="EMBL/GenBank/DDBJ databases">
        <title>Genomic Encyclopedia of Type Strains, Phase IV (KMG-IV): sequencing the most valuable type-strain genomes for metagenomic binning, comparative biology and taxonomic classification.</title>
        <authorList>
            <person name="Goeker M."/>
        </authorList>
    </citation>
    <scope>NUCLEOTIDE SEQUENCE [LARGE SCALE GENOMIC DNA]</scope>
    <source>
        <strain evidence="1 2">DSM 26720</strain>
    </source>
</reference>
<dbReference type="Proteomes" id="UP000249453">
    <property type="component" value="Unassembled WGS sequence"/>
</dbReference>
<keyword evidence="2" id="KW-1185">Reference proteome</keyword>
<dbReference type="InterPro" id="IPR014456">
    <property type="entry name" value="UCP010244_IM"/>
</dbReference>
<dbReference type="EMBL" id="QLMK01000001">
    <property type="protein sequence ID" value="RAK34357.1"/>
    <property type="molecule type" value="Genomic_DNA"/>
</dbReference>
<gene>
    <name evidence="1" type="ORF">C7374_101691</name>
</gene>
<dbReference type="OrthoDB" id="1346484at2"/>
<evidence type="ECO:0000313" key="2">
    <source>
        <dbReference type="Proteomes" id="UP000249453"/>
    </source>
</evidence>
<protein>
    <submittedName>
        <fullName evidence="1">Putative membrane protein</fullName>
    </submittedName>
</protein>
<name>A0A364K032_9HYPH</name>
<dbReference type="RefSeq" id="WP_111574178.1">
    <property type="nucleotide sequence ID" value="NZ_JBHEEY010000001.1"/>
</dbReference>
<organism evidence="1 2">
    <name type="scientific">Falsochrobactrum ovis</name>
    <dbReference type="NCBI Taxonomy" id="1293442"/>
    <lineage>
        <taxon>Bacteria</taxon>
        <taxon>Pseudomonadati</taxon>
        <taxon>Pseudomonadota</taxon>
        <taxon>Alphaproteobacteria</taxon>
        <taxon>Hyphomicrobiales</taxon>
        <taxon>Brucellaceae</taxon>
        <taxon>Falsochrobactrum</taxon>
    </lineage>
</organism>
<dbReference type="AlphaFoldDB" id="A0A364K032"/>
<evidence type="ECO:0000313" key="1">
    <source>
        <dbReference type="EMBL" id="RAK34357.1"/>
    </source>
</evidence>
<dbReference type="PIRSF" id="PIRSF010244">
    <property type="entry name" value="UCP010244_imp"/>
    <property type="match status" value="1"/>
</dbReference>
<sequence>MSRFLHLLLLGLIGAAIVHIAILLLIPHYSDRNAWAELENLGEAYRFHQLSSGAKVLSNPDPLIQQAVCRFDLSDGPLKLATQKSAPFWSLSIYTPNGDNLYSINDNISNDRTLDLVVANPLGVAALRTDSTFDESETLMVSLPIEKGAVILRVLVPDASWQSVAHGFFETASCAPYEVD</sequence>